<proteinExistence type="predicted"/>
<dbReference type="RefSeq" id="WP_051588032.1">
    <property type="nucleotide sequence ID" value="NZ_KK082188.1"/>
</dbReference>
<dbReference type="OrthoDB" id="2902148at2"/>
<evidence type="ECO:0000313" key="2">
    <source>
        <dbReference type="EMBL" id="EXX85372.1"/>
    </source>
</evidence>
<organism evidence="2 3">
    <name type="scientific">Paenibacillus darwinianus</name>
    <dbReference type="NCBI Taxonomy" id="1380763"/>
    <lineage>
        <taxon>Bacteria</taxon>
        <taxon>Bacillati</taxon>
        <taxon>Bacillota</taxon>
        <taxon>Bacilli</taxon>
        <taxon>Bacillales</taxon>
        <taxon>Paenibacillaceae</taxon>
        <taxon>Paenibacillus</taxon>
    </lineage>
</organism>
<comment type="caution">
    <text evidence="2">The sequence shown here is derived from an EMBL/GenBank/DDBJ whole genome shotgun (WGS) entry which is preliminary data.</text>
</comment>
<dbReference type="Proteomes" id="UP000053750">
    <property type="component" value="Unassembled WGS sequence"/>
</dbReference>
<keyword evidence="2" id="KW-0808">Transferase</keyword>
<sequence>MKRTGKPCGQLAPRSRWRSAGRGKRGIPGRRPVRGSAGTVFGRRGLRISVVVTGGNGREAPLKALPGLGRLRPRQIIVLLHGEGKVGLELIRSFPKTTVIHTPEPLGHRGERCAGARLAEGDAILFVDGTVPADAQRLRPLLKAVRSGVDLALEYSGTGLVPFSAWDDTMRLRAFLNSGLSRPDLGASSMSDLPYALSRRALRALGADALAEPAKAHAAAITRGLRVRACGRTAGRGRVGGGSERSGVHLPGRRSIDEHIEALREAMSRGGARLGLIDAERRRSAARGGITL</sequence>
<evidence type="ECO:0000313" key="3">
    <source>
        <dbReference type="Proteomes" id="UP000053750"/>
    </source>
</evidence>
<gene>
    <name evidence="2" type="ORF">BG53_08775</name>
</gene>
<feature type="region of interest" description="Disordered" evidence="1">
    <location>
        <begin position="1"/>
        <end position="38"/>
    </location>
</feature>
<dbReference type="SUPFAM" id="SSF53448">
    <property type="entry name" value="Nucleotide-diphospho-sugar transferases"/>
    <property type="match status" value="1"/>
</dbReference>
<protein>
    <submittedName>
        <fullName evidence="2">Family 2 glycosyl transferase</fullName>
    </submittedName>
</protein>
<reference evidence="2 3" key="1">
    <citation type="submission" date="2014-02" db="EMBL/GenBank/DDBJ databases">
        <title>Genome sequence of Paenibacillus darwinianus reveals adaptive mechanisms for survival in Antarctic soils.</title>
        <authorList>
            <person name="Dsouza M."/>
            <person name="Taylor M.W."/>
            <person name="Turner S.J."/>
            <person name="Aislabie J."/>
        </authorList>
    </citation>
    <scope>NUCLEOTIDE SEQUENCE [LARGE SCALE GENOMIC DNA]</scope>
    <source>
        <strain evidence="2 3">CE1</strain>
    </source>
</reference>
<name>A0A9W5RZJ9_9BACL</name>
<dbReference type="GO" id="GO:0016740">
    <property type="term" value="F:transferase activity"/>
    <property type="evidence" value="ECO:0007669"/>
    <property type="project" value="UniProtKB-KW"/>
</dbReference>
<accession>A0A9W5RZJ9</accession>
<feature type="compositionally biased region" description="Basic residues" evidence="1">
    <location>
        <begin position="15"/>
        <end position="33"/>
    </location>
</feature>
<dbReference type="InterPro" id="IPR029044">
    <property type="entry name" value="Nucleotide-diphossugar_trans"/>
</dbReference>
<keyword evidence="3" id="KW-1185">Reference proteome</keyword>
<dbReference type="AlphaFoldDB" id="A0A9W5RZJ9"/>
<evidence type="ECO:0000256" key="1">
    <source>
        <dbReference type="SAM" id="MobiDB-lite"/>
    </source>
</evidence>
<dbReference type="Gene3D" id="3.90.550.10">
    <property type="entry name" value="Spore Coat Polysaccharide Biosynthesis Protein SpsA, Chain A"/>
    <property type="match status" value="1"/>
</dbReference>
<dbReference type="EMBL" id="JFHU01000230">
    <property type="protein sequence ID" value="EXX85372.1"/>
    <property type="molecule type" value="Genomic_DNA"/>
</dbReference>